<dbReference type="Proteomes" id="UP000290572">
    <property type="component" value="Unassembled WGS sequence"/>
</dbReference>
<evidence type="ECO:0000256" key="1">
    <source>
        <dbReference type="SAM" id="MobiDB-lite"/>
    </source>
</evidence>
<evidence type="ECO:0000313" key="2">
    <source>
        <dbReference type="EMBL" id="RXN35153.1"/>
    </source>
</evidence>
<comment type="caution">
    <text evidence="2">The sequence shown here is derived from an EMBL/GenBank/DDBJ whole genome shotgun (WGS) entry which is preliminary data.</text>
</comment>
<sequence>MLEQWDNRWDGRLAAVLRGQGGVAAIREGEEESVPFARRPEPAAVCHIGEEQGTGDSLPAALKPEEPSPSAGRRRSVEPSTKGCPVPSHGTASQRRSAG</sequence>
<gene>
    <name evidence="2" type="ORF">ROHU_014392</name>
</gene>
<evidence type="ECO:0000313" key="3">
    <source>
        <dbReference type="Proteomes" id="UP000290572"/>
    </source>
</evidence>
<feature type="compositionally biased region" description="Polar residues" evidence="1">
    <location>
        <begin position="90"/>
        <end position="99"/>
    </location>
</feature>
<protein>
    <submittedName>
        <fullName evidence="2">Uncharacterized protein</fullName>
    </submittedName>
</protein>
<name>A0A498NT87_LABRO</name>
<dbReference type="EMBL" id="QBIY01011129">
    <property type="protein sequence ID" value="RXN35153.1"/>
    <property type="molecule type" value="Genomic_DNA"/>
</dbReference>
<organism evidence="2 3">
    <name type="scientific">Labeo rohita</name>
    <name type="common">Indian major carp</name>
    <name type="synonym">Cyprinus rohita</name>
    <dbReference type="NCBI Taxonomy" id="84645"/>
    <lineage>
        <taxon>Eukaryota</taxon>
        <taxon>Metazoa</taxon>
        <taxon>Chordata</taxon>
        <taxon>Craniata</taxon>
        <taxon>Vertebrata</taxon>
        <taxon>Euteleostomi</taxon>
        <taxon>Actinopterygii</taxon>
        <taxon>Neopterygii</taxon>
        <taxon>Teleostei</taxon>
        <taxon>Ostariophysi</taxon>
        <taxon>Cypriniformes</taxon>
        <taxon>Cyprinidae</taxon>
        <taxon>Labeoninae</taxon>
        <taxon>Labeonini</taxon>
        <taxon>Labeo</taxon>
    </lineage>
</organism>
<feature type="region of interest" description="Disordered" evidence="1">
    <location>
        <begin position="30"/>
        <end position="99"/>
    </location>
</feature>
<reference evidence="2 3" key="1">
    <citation type="submission" date="2018-03" db="EMBL/GenBank/DDBJ databases">
        <title>Draft genome sequence of Rohu Carp (Labeo rohita).</title>
        <authorList>
            <person name="Das P."/>
            <person name="Kushwaha B."/>
            <person name="Joshi C.G."/>
            <person name="Kumar D."/>
            <person name="Nagpure N.S."/>
            <person name="Sahoo L."/>
            <person name="Das S.P."/>
            <person name="Bit A."/>
            <person name="Patnaik S."/>
            <person name="Meher P.K."/>
            <person name="Jayasankar P."/>
            <person name="Koringa P.G."/>
            <person name="Patel N.V."/>
            <person name="Hinsu A.T."/>
            <person name="Kumar R."/>
            <person name="Pandey M."/>
            <person name="Agarwal S."/>
            <person name="Srivastava S."/>
            <person name="Singh M."/>
            <person name="Iquebal M.A."/>
            <person name="Jaiswal S."/>
            <person name="Angadi U.B."/>
            <person name="Kumar N."/>
            <person name="Raza M."/>
            <person name="Shah T.M."/>
            <person name="Rai A."/>
            <person name="Jena J.K."/>
        </authorList>
    </citation>
    <scope>NUCLEOTIDE SEQUENCE [LARGE SCALE GENOMIC DNA]</scope>
    <source>
        <strain evidence="2">DASCIFA01</strain>
        <tissue evidence="2">Testis</tissue>
    </source>
</reference>
<keyword evidence="3" id="KW-1185">Reference proteome</keyword>
<accession>A0A498NT87</accession>
<dbReference type="AlphaFoldDB" id="A0A498NT87"/>
<proteinExistence type="predicted"/>